<dbReference type="InterPro" id="IPR001650">
    <property type="entry name" value="Helicase_C-like"/>
</dbReference>
<protein>
    <recommendedName>
        <fullName evidence="1">RNA helicase</fullName>
        <ecNumber evidence="1">3.6.4.13</ecNumber>
    </recommendedName>
</protein>
<evidence type="ECO:0000256" key="5">
    <source>
        <dbReference type="ARBA" id="ARBA00022840"/>
    </source>
</evidence>
<dbReference type="SUPFAM" id="SSF52540">
    <property type="entry name" value="P-loop containing nucleoside triphosphate hydrolases"/>
    <property type="match status" value="2"/>
</dbReference>
<dbReference type="GO" id="GO:0005524">
    <property type="term" value="F:ATP binding"/>
    <property type="evidence" value="ECO:0007669"/>
    <property type="project" value="UniProtKB-KW"/>
</dbReference>
<dbReference type="Pfam" id="PF00271">
    <property type="entry name" value="Helicase_C"/>
    <property type="match status" value="1"/>
</dbReference>
<dbReference type="InterPro" id="IPR027417">
    <property type="entry name" value="P-loop_NTPase"/>
</dbReference>
<sequence length="829" mass="93235">MFLFPDDNKEWSLSGKKDKQEKFGGISNSKYSNLNLNKSHKCLNDAIGAENILTSSSLGYGRKGNEKDLKEGKFWNSKLINRSTLSLHIAAYENSVENSNNENDDFGKLSKSNKKTSGKTWKNIRSIFTGQTHDSFEFPRQQENQSSKPEVMQFKASQKLLNPNQSFVDVDEMERELDALMISYGLEADIPPKAGVSKAKETPTHNSDLSLFNASSGAANSNITNSSFPTTFQLSQNNEDNFETNSAIKKSYVPPSFGGSPFGFFIGGGTLIIDSINNKPLQPFKGDKHFQSLILSILDILGRCYSTSGASVPGNDRSINETMKTNERNASLLSFGSSHNFSRSSKPGTGVPTRAPHDFVPNVRDISKIRQDDFKSAKEYKNIYDFEEPLLVHGIGYLKTIDTWEMADYPETLLQNIYDSMYPQPRQVQRVSMPVILDRYDILVCNETGTGKTAAFLIPIIAMCMQSKAENPCSEACAPFAVIIGPTRELVHQNFEQALKFSQNTGVTTAKLYGEYAVNSNIKELLNGCDLLFTTPGRLRHFFEEEFINLRYVKFLVFDEADTLLEKCFMDDIDPIIQHQNFPPKGNYQTLFFTATVGEYMIHAATRYMVKKHSVSVFSKKGATNKLCMQEFQRVPKDDRFEALKEFLDYQIAETGRDPRKFPRILIFVNSQLLCDQLTEQLRTFGFAAIGIRGNYAQDCRLAAFESFREKINPILVSTDIMAKGIDIKDVDLVLNYELPGSINSYIYRIGRVGRIKEGNTLSFVDPLLNKFIVLQLLKLLEFVNHPVSAAFDEIVEEAKRIIEEDADPSAGFDVFFGDGPYLQGPNKV</sequence>
<keyword evidence="2" id="KW-0547">Nucleotide-binding</keyword>
<dbReference type="GO" id="GO:0003676">
    <property type="term" value="F:nucleic acid binding"/>
    <property type="evidence" value="ECO:0007669"/>
    <property type="project" value="InterPro"/>
</dbReference>
<organism evidence="8 9">
    <name type="scientific">Panagrolaimus superbus</name>
    <dbReference type="NCBI Taxonomy" id="310955"/>
    <lineage>
        <taxon>Eukaryota</taxon>
        <taxon>Metazoa</taxon>
        <taxon>Ecdysozoa</taxon>
        <taxon>Nematoda</taxon>
        <taxon>Chromadorea</taxon>
        <taxon>Rhabditida</taxon>
        <taxon>Tylenchina</taxon>
        <taxon>Panagrolaimomorpha</taxon>
        <taxon>Panagrolaimoidea</taxon>
        <taxon>Panagrolaimidae</taxon>
        <taxon>Panagrolaimus</taxon>
    </lineage>
</organism>
<keyword evidence="8" id="KW-1185">Reference proteome</keyword>
<accession>A0A914YVY7</accession>
<proteinExistence type="predicted"/>
<evidence type="ECO:0000313" key="8">
    <source>
        <dbReference type="Proteomes" id="UP000887577"/>
    </source>
</evidence>
<keyword evidence="4" id="KW-0347">Helicase</keyword>
<dbReference type="Pfam" id="PF00270">
    <property type="entry name" value="DEAD"/>
    <property type="match status" value="1"/>
</dbReference>
<keyword evidence="5" id="KW-0067">ATP-binding</keyword>
<dbReference type="EC" id="3.6.4.13" evidence="1"/>
<feature type="domain" description="Helicase ATP-binding" evidence="6">
    <location>
        <begin position="433"/>
        <end position="615"/>
    </location>
</feature>
<evidence type="ECO:0000256" key="2">
    <source>
        <dbReference type="ARBA" id="ARBA00022741"/>
    </source>
</evidence>
<evidence type="ECO:0000256" key="4">
    <source>
        <dbReference type="ARBA" id="ARBA00022806"/>
    </source>
</evidence>
<dbReference type="CDD" id="cd18787">
    <property type="entry name" value="SF2_C_DEAD"/>
    <property type="match status" value="1"/>
</dbReference>
<evidence type="ECO:0000259" key="7">
    <source>
        <dbReference type="PROSITE" id="PS51194"/>
    </source>
</evidence>
<feature type="domain" description="Helicase C-terminal" evidence="7">
    <location>
        <begin position="643"/>
        <end position="803"/>
    </location>
</feature>
<evidence type="ECO:0000259" key="6">
    <source>
        <dbReference type="PROSITE" id="PS51192"/>
    </source>
</evidence>
<dbReference type="GO" id="GO:0016787">
    <property type="term" value="F:hydrolase activity"/>
    <property type="evidence" value="ECO:0007669"/>
    <property type="project" value="UniProtKB-KW"/>
</dbReference>
<dbReference type="PANTHER" id="PTHR47958">
    <property type="entry name" value="ATP-DEPENDENT RNA HELICASE DBP3"/>
    <property type="match status" value="1"/>
</dbReference>
<dbReference type="SMART" id="SM00487">
    <property type="entry name" value="DEXDc"/>
    <property type="match status" value="1"/>
</dbReference>
<dbReference type="InterPro" id="IPR011545">
    <property type="entry name" value="DEAD/DEAH_box_helicase_dom"/>
</dbReference>
<name>A0A914YVY7_9BILA</name>
<evidence type="ECO:0000313" key="9">
    <source>
        <dbReference type="WBParaSite" id="PSU_v2.g4733.t1"/>
    </source>
</evidence>
<dbReference type="PROSITE" id="PS51192">
    <property type="entry name" value="HELICASE_ATP_BIND_1"/>
    <property type="match status" value="1"/>
</dbReference>
<dbReference type="Gene3D" id="3.40.50.300">
    <property type="entry name" value="P-loop containing nucleotide triphosphate hydrolases"/>
    <property type="match status" value="2"/>
</dbReference>
<dbReference type="AlphaFoldDB" id="A0A914YVY7"/>
<dbReference type="WBParaSite" id="PSU_v2.g4733.t1">
    <property type="protein sequence ID" value="PSU_v2.g4733.t1"/>
    <property type="gene ID" value="PSU_v2.g4733"/>
</dbReference>
<dbReference type="InterPro" id="IPR014001">
    <property type="entry name" value="Helicase_ATP-bd"/>
</dbReference>
<dbReference type="Proteomes" id="UP000887577">
    <property type="component" value="Unplaced"/>
</dbReference>
<dbReference type="SMART" id="SM00490">
    <property type="entry name" value="HELICc"/>
    <property type="match status" value="1"/>
</dbReference>
<dbReference type="PROSITE" id="PS51194">
    <property type="entry name" value="HELICASE_CTER"/>
    <property type="match status" value="1"/>
</dbReference>
<dbReference type="GO" id="GO:0003724">
    <property type="term" value="F:RNA helicase activity"/>
    <property type="evidence" value="ECO:0007669"/>
    <property type="project" value="UniProtKB-EC"/>
</dbReference>
<keyword evidence="3" id="KW-0378">Hydrolase</keyword>
<evidence type="ECO:0000256" key="1">
    <source>
        <dbReference type="ARBA" id="ARBA00012552"/>
    </source>
</evidence>
<reference evidence="9" key="1">
    <citation type="submission" date="2022-11" db="UniProtKB">
        <authorList>
            <consortium name="WormBaseParasite"/>
        </authorList>
    </citation>
    <scope>IDENTIFICATION</scope>
</reference>
<evidence type="ECO:0000256" key="3">
    <source>
        <dbReference type="ARBA" id="ARBA00022801"/>
    </source>
</evidence>